<reference evidence="4 5" key="1">
    <citation type="journal article" date="2021" name="ISME Commun">
        <title>Automated analysis of genomic sequences facilitates high-throughput and comprehensive description of bacteria.</title>
        <authorList>
            <person name="Hitch T.C.A."/>
        </authorList>
    </citation>
    <scope>NUCLEOTIDE SEQUENCE [LARGE SCALE GENOMIC DNA]</scope>
    <source>
        <strain evidence="4 5">Sanger_03</strain>
    </source>
</reference>
<keyword evidence="2" id="KW-0732">Signal</keyword>
<dbReference type="InterPro" id="IPR023796">
    <property type="entry name" value="Serpin_dom"/>
</dbReference>
<dbReference type="SUPFAM" id="SSF56574">
    <property type="entry name" value="Serpins"/>
    <property type="match status" value="1"/>
</dbReference>
<comment type="caution">
    <text evidence="4">The sequence shown here is derived from an EMBL/GenBank/DDBJ whole genome shotgun (WGS) entry which is preliminary data.</text>
</comment>
<dbReference type="PANTHER" id="PTHR11461">
    <property type="entry name" value="SERINE PROTEASE INHIBITOR, SERPIN"/>
    <property type="match status" value="1"/>
</dbReference>
<gene>
    <name evidence="4" type="ORF">OCV99_02350</name>
</gene>
<dbReference type="InterPro" id="IPR036186">
    <property type="entry name" value="Serpin_sf"/>
</dbReference>
<protein>
    <submittedName>
        <fullName evidence="4">Serpin family protein</fullName>
    </submittedName>
</protein>
<feature type="domain" description="Serpin" evidence="3">
    <location>
        <begin position="75"/>
        <end position="430"/>
    </location>
</feature>
<evidence type="ECO:0000256" key="1">
    <source>
        <dbReference type="RuleBase" id="RU000411"/>
    </source>
</evidence>
<dbReference type="PANTHER" id="PTHR11461:SF211">
    <property type="entry name" value="GH10112P-RELATED"/>
    <property type="match status" value="1"/>
</dbReference>
<comment type="similarity">
    <text evidence="1">Belongs to the serpin family.</text>
</comment>
<organism evidence="4 5">
    <name type="scientific">Dorea acetigenes</name>
    <dbReference type="NCBI Taxonomy" id="2981787"/>
    <lineage>
        <taxon>Bacteria</taxon>
        <taxon>Bacillati</taxon>
        <taxon>Bacillota</taxon>
        <taxon>Clostridia</taxon>
        <taxon>Lachnospirales</taxon>
        <taxon>Lachnospiraceae</taxon>
        <taxon>Dorea</taxon>
    </lineage>
</organism>
<dbReference type="Gene3D" id="3.30.497.10">
    <property type="entry name" value="Antithrombin, subunit I, domain 2"/>
    <property type="match status" value="1"/>
</dbReference>
<dbReference type="SMART" id="SM00093">
    <property type="entry name" value="SERPIN"/>
    <property type="match status" value="1"/>
</dbReference>
<keyword evidence="5" id="KW-1185">Reference proteome</keyword>
<name>A0ABT2RJ23_9FIRM</name>
<feature type="signal peptide" evidence="2">
    <location>
        <begin position="1"/>
        <end position="19"/>
    </location>
</feature>
<dbReference type="InterPro" id="IPR000215">
    <property type="entry name" value="Serpin_fam"/>
</dbReference>
<dbReference type="Proteomes" id="UP001652431">
    <property type="component" value="Unassembled WGS sequence"/>
</dbReference>
<dbReference type="InterPro" id="IPR042178">
    <property type="entry name" value="Serpin_sf_1"/>
</dbReference>
<dbReference type="InterPro" id="IPR042185">
    <property type="entry name" value="Serpin_sf_2"/>
</dbReference>
<dbReference type="Pfam" id="PF00079">
    <property type="entry name" value="Serpin"/>
    <property type="match status" value="1"/>
</dbReference>
<dbReference type="Gene3D" id="2.30.39.10">
    <property type="entry name" value="Alpha-1-antitrypsin, domain 1"/>
    <property type="match status" value="1"/>
</dbReference>
<dbReference type="RefSeq" id="WP_158367784.1">
    <property type="nucleotide sequence ID" value="NZ_JAOQJU010000002.1"/>
</dbReference>
<dbReference type="EMBL" id="JAOQJU010000002">
    <property type="protein sequence ID" value="MCU6685403.1"/>
    <property type="molecule type" value="Genomic_DNA"/>
</dbReference>
<accession>A0ABT2RJ23</accession>
<evidence type="ECO:0000313" key="5">
    <source>
        <dbReference type="Proteomes" id="UP001652431"/>
    </source>
</evidence>
<feature type="chain" id="PRO_5046664274" evidence="2">
    <location>
        <begin position="20"/>
        <end position="432"/>
    </location>
</feature>
<evidence type="ECO:0000259" key="3">
    <source>
        <dbReference type="SMART" id="SM00093"/>
    </source>
</evidence>
<evidence type="ECO:0000256" key="2">
    <source>
        <dbReference type="SAM" id="SignalP"/>
    </source>
</evidence>
<proteinExistence type="inferred from homology"/>
<sequence length="432" mass="48465">MKKWVAMMLSAIMVLPLSGCSVGETSQGVTTLAVVEYPEDEQEEAQEALEEMQKEMEYVDAHEDELKGFFEKSTMSLLDSVKEENAVCSPLNVYMALSMLAETTDGDSREQILELLGMEEIQDLRELTKAVWEQNYSNNDSICILANSLWLDTETAYKKETVDLLAENYYASSFQGKMGSEEYNQELQGWVNQQTGGLLEENAADLAFSPETIMELVSTVYLRAKWGHEFEKENTKEDIFHAENGDMTCEFMNQETDTYYYWGDKFGALNLSLLGNNGLSMWFVLPDEGVTPEQLTEEGQLMEVLLNGWDRSDKKYLTVNLSVPKFDVASSADLKESLHALGVADVFDMNLSDFTPLTEDSKIYLSEVAHSARVAIDEEGVTAAAYTAEIGDGADMPPEEEMDFVIDRPYLFAITNRNNLPLFVGIVKNPLG</sequence>
<evidence type="ECO:0000313" key="4">
    <source>
        <dbReference type="EMBL" id="MCU6685403.1"/>
    </source>
</evidence>